<evidence type="ECO:0000256" key="7">
    <source>
        <dbReference type="ARBA" id="ARBA00022737"/>
    </source>
</evidence>
<keyword evidence="3" id="KW-1003">Cell membrane</keyword>
<sequence>MLINGQEWATALTFSCPEKSDGHQHALELLLYKTFLIRHPDQSPLPLHTAMEFILYLPVLIHIVCLTSNFHLTASDSFSGSITPQCHGDDMSMLLEFQNSFTIASSNPLAPSIPFPRPKVGSWKFDPDNQTSSNCCSWDGIECDEGTGRVMALDLSSSNLFGSINSSSSLFRLVHLQRLNLAFNHFNHSRIPSGFQFLSGLTHLNLSQSFFSGQVPPDIFTLTGMISLDFSGDLLELRSPGLASLAQNLTNLQFLNLDGVDILSPVPETLARLSSLRSLSLSGCRVQGVFPESIFQLPNLENLMLNHNVNLTVHLPAFNSISPLKTLGLLDTRLSGELPNSISNLKSLQGLELDSDNCNLTGSLPDSIENLRSLKSLIIRGCGLSGSIPSSFGSLTQLTYLDLSSNAFSLQNLSSLSWLWKLTNLQTLSLRETSLQGEIPSSIGKLSQLEILDLGDNRLSGLIPAQFLNLSQLERLLLDNNELSGHIPTWLSNMTQLTLINLQFNRLRGPVPVWITQLPNLTSLHLCFNQLNGIEDPDLSKNRSSTRDTVALPKLSSLGLASCNLREFPIFLQNHPNLELLDLNSNNFTEQVPLWMQNIGMHSLRSLNLSHNFLTGFDPSLKTLPWMNLQTFDITSNRFTGPPPRPSRFANLDTYLVPYNKLSGPFPRWICNLTSLVTLDLSFNNLRSSLPECLGNISMSLSVLNLQRNRFSGNIPQMYASGMQLKMIALGHNQLQGQLPRSLANCSMLEFIDLGNNKISDTFPSWLEPLPQLKVLILSHNKFHGVISRPGSLSGFQRLRIIDLSYNMFTGMLPEGYFQTWTSMKVVDPAAEKVTYLQARCRYGFYDFYMILINKGIHMYYPKVSQIFTAIDLSGNMFAGAIPNAIGDLQQLHLLNLSNNFLIGGIPSTIGGLSELESLDLSGNRLSGQIPWELAELNFLSFLNVSSNNLTGSIPRGPQFNTFTKSAFEGNPGLCGDIIYKKCSSPDVAESPAVEQDNSSWFWEIDWKVVLLGYGSGVAIGLVIENAFNSGKQAGLAAVIRRRLQNRQRQSRRIRRN</sequence>
<dbReference type="Gene3D" id="3.80.10.10">
    <property type="entry name" value="Ribonuclease Inhibitor"/>
    <property type="match status" value="4"/>
</dbReference>
<proteinExistence type="inferred from homology"/>
<dbReference type="SUPFAM" id="SSF52047">
    <property type="entry name" value="RNI-like"/>
    <property type="match status" value="1"/>
</dbReference>
<evidence type="ECO:0000256" key="10">
    <source>
        <dbReference type="ARBA" id="ARBA00023170"/>
    </source>
</evidence>
<dbReference type="SMART" id="SM00365">
    <property type="entry name" value="LRR_SD22"/>
    <property type="match status" value="5"/>
</dbReference>
<reference evidence="14" key="1">
    <citation type="journal article" date="2017" name="Plant J.">
        <title>The pomegranate (Punica granatum L.) genome and the genomics of punicalagin biosynthesis.</title>
        <authorList>
            <person name="Qin G."/>
            <person name="Xu C."/>
            <person name="Ming R."/>
            <person name="Tang H."/>
            <person name="Guyot R."/>
            <person name="Kramer E.M."/>
            <person name="Hu Y."/>
            <person name="Yi X."/>
            <person name="Qi Y."/>
            <person name="Xu X."/>
            <person name="Gao Z."/>
            <person name="Pan H."/>
            <person name="Jian J."/>
            <person name="Tian Y."/>
            <person name="Yue Z."/>
            <person name="Xu Y."/>
        </authorList>
    </citation>
    <scope>NUCLEOTIDE SEQUENCE [LARGE SCALE GENOMIC DNA]</scope>
    <source>
        <strain evidence="14">cv. Dabenzi</strain>
    </source>
</reference>
<evidence type="ECO:0000256" key="4">
    <source>
        <dbReference type="ARBA" id="ARBA00022614"/>
    </source>
</evidence>
<evidence type="ECO:0000256" key="3">
    <source>
        <dbReference type="ARBA" id="ARBA00022475"/>
    </source>
</evidence>
<dbReference type="PANTHER" id="PTHR48061">
    <property type="entry name" value="LEUCINE-RICH REPEAT RECEPTOR PROTEIN KINASE EMS1-LIKE-RELATED"/>
    <property type="match status" value="1"/>
</dbReference>
<comment type="subcellular location">
    <subcellularLocation>
        <location evidence="1">Cell membrane</location>
        <topology evidence="1">Single-pass type I membrane protein</topology>
    </subcellularLocation>
</comment>
<keyword evidence="11" id="KW-0325">Glycoprotein</keyword>
<evidence type="ECO:0000313" key="13">
    <source>
        <dbReference type="EMBL" id="OWM75453.1"/>
    </source>
</evidence>
<keyword evidence="9" id="KW-0472">Membrane</keyword>
<dbReference type="InterPro" id="IPR001611">
    <property type="entry name" value="Leu-rich_rpt"/>
</dbReference>
<gene>
    <name evidence="13" type="ORF">CDL15_Pgr021617</name>
</gene>
<dbReference type="Pfam" id="PF00560">
    <property type="entry name" value="LRR_1"/>
    <property type="match status" value="5"/>
</dbReference>
<dbReference type="InterPro" id="IPR046956">
    <property type="entry name" value="RLP23-like"/>
</dbReference>
<dbReference type="FunFam" id="3.80.10.10:FF:000095">
    <property type="entry name" value="LRR receptor-like serine/threonine-protein kinase GSO1"/>
    <property type="match status" value="1"/>
</dbReference>
<evidence type="ECO:0000256" key="9">
    <source>
        <dbReference type="ARBA" id="ARBA00023136"/>
    </source>
</evidence>
<protein>
    <recommendedName>
        <fullName evidence="12">Disease resistance R13L4/SHOC-2-like LRR domain-containing protein</fullName>
    </recommendedName>
</protein>
<evidence type="ECO:0000256" key="5">
    <source>
        <dbReference type="ARBA" id="ARBA00022692"/>
    </source>
</evidence>
<keyword evidence="4" id="KW-0433">Leucine-rich repeat</keyword>
<evidence type="ECO:0000256" key="1">
    <source>
        <dbReference type="ARBA" id="ARBA00004251"/>
    </source>
</evidence>
<evidence type="ECO:0000256" key="2">
    <source>
        <dbReference type="ARBA" id="ARBA00009592"/>
    </source>
</evidence>
<dbReference type="EMBL" id="MTKT01003240">
    <property type="protein sequence ID" value="OWM75453.1"/>
    <property type="molecule type" value="Genomic_DNA"/>
</dbReference>
<dbReference type="PROSITE" id="PS51450">
    <property type="entry name" value="LRR"/>
    <property type="match status" value="4"/>
</dbReference>
<evidence type="ECO:0000256" key="8">
    <source>
        <dbReference type="ARBA" id="ARBA00022989"/>
    </source>
</evidence>
<feature type="domain" description="Disease resistance R13L4/SHOC-2-like LRR" evidence="12">
    <location>
        <begin position="401"/>
        <end position="611"/>
    </location>
</feature>
<dbReference type="Proteomes" id="UP000197138">
    <property type="component" value="Unassembled WGS sequence"/>
</dbReference>
<dbReference type="PANTHER" id="PTHR48061:SF12">
    <property type="entry name" value="DISEASE RESISTANCE LIKE PROTEIN"/>
    <property type="match status" value="1"/>
</dbReference>
<dbReference type="AlphaFoldDB" id="A0A218WS45"/>
<dbReference type="InterPro" id="IPR055414">
    <property type="entry name" value="LRR_R13L4/SHOC2-like"/>
</dbReference>
<name>A0A218WS45_PUNGR</name>
<dbReference type="Pfam" id="PF13855">
    <property type="entry name" value="LRR_8"/>
    <property type="match status" value="1"/>
</dbReference>
<accession>A0A218WS45</accession>
<keyword evidence="10" id="KW-0675">Receptor</keyword>
<dbReference type="InterPro" id="IPR032675">
    <property type="entry name" value="LRR_dom_sf"/>
</dbReference>
<dbReference type="SUPFAM" id="SSF52058">
    <property type="entry name" value="L domain-like"/>
    <property type="match status" value="3"/>
</dbReference>
<keyword evidence="7" id="KW-0677">Repeat</keyword>
<dbReference type="Pfam" id="PF23598">
    <property type="entry name" value="LRR_14"/>
    <property type="match status" value="1"/>
</dbReference>
<evidence type="ECO:0000256" key="6">
    <source>
        <dbReference type="ARBA" id="ARBA00022729"/>
    </source>
</evidence>
<dbReference type="GO" id="GO:0005886">
    <property type="term" value="C:plasma membrane"/>
    <property type="evidence" value="ECO:0007669"/>
    <property type="project" value="UniProtKB-SubCell"/>
</dbReference>
<dbReference type="PRINTS" id="PR00019">
    <property type="entry name" value="LEURICHRPT"/>
</dbReference>
<dbReference type="SMART" id="SM00369">
    <property type="entry name" value="LRR_TYP"/>
    <property type="match status" value="13"/>
</dbReference>
<keyword evidence="8" id="KW-1133">Transmembrane helix</keyword>
<dbReference type="FunFam" id="3.80.10.10:FF:000041">
    <property type="entry name" value="LRR receptor-like serine/threonine-protein kinase ERECTA"/>
    <property type="match status" value="2"/>
</dbReference>
<keyword evidence="5" id="KW-0812">Transmembrane</keyword>
<evidence type="ECO:0000313" key="14">
    <source>
        <dbReference type="Proteomes" id="UP000197138"/>
    </source>
</evidence>
<evidence type="ECO:0000256" key="11">
    <source>
        <dbReference type="ARBA" id="ARBA00023180"/>
    </source>
</evidence>
<organism evidence="13 14">
    <name type="scientific">Punica granatum</name>
    <name type="common">Pomegranate</name>
    <dbReference type="NCBI Taxonomy" id="22663"/>
    <lineage>
        <taxon>Eukaryota</taxon>
        <taxon>Viridiplantae</taxon>
        <taxon>Streptophyta</taxon>
        <taxon>Embryophyta</taxon>
        <taxon>Tracheophyta</taxon>
        <taxon>Spermatophyta</taxon>
        <taxon>Magnoliopsida</taxon>
        <taxon>eudicotyledons</taxon>
        <taxon>Gunneridae</taxon>
        <taxon>Pentapetalae</taxon>
        <taxon>rosids</taxon>
        <taxon>malvids</taxon>
        <taxon>Myrtales</taxon>
        <taxon>Lythraceae</taxon>
        <taxon>Punica</taxon>
    </lineage>
</organism>
<evidence type="ECO:0000259" key="12">
    <source>
        <dbReference type="Pfam" id="PF23598"/>
    </source>
</evidence>
<dbReference type="FunFam" id="3.80.10.10:FF:000111">
    <property type="entry name" value="LRR receptor-like serine/threonine-protein kinase ERECTA"/>
    <property type="match status" value="1"/>
</dbReference>
<dbReference type="InterPro" id="IPR003591">
    <property type="entry name" value="Leu-rich_rpt_typical-subtyp"/>
</dbReference>
<comment type="caution">
    <text evidence="13">The sequence shown here is derived from an EMBL/GenBank/DDBJ whole genome shotgun (WGS) entry which is preliminary data.</text>
</comment>
<keyword evidence="6" id="KW-0732">Signal</keyword>
<comment type="similarity">
    <text evidence="2">Belongs to the RLP family.</text>
</comment>